<dbReference type="AlphaFoldDB" id="A0A0F9F715"/>
<dbReference type="EMBL" id="LAZR01022338">
    <property type="protein sequence ID" value="KKL82199.1"/>
    <property type="molecule type" value="Genomic_DNA"/>
</dbReference>
<organism evidence="1">
    <name type="scientific">marine sediment metagenome</name>
    <dbReference type="NCBI Taxonomy" id="412755"/>
    <lineage>
        <taxon>unclassified sequences</taxon>
        <taxon>metagenomes</taxon>
        <taxon>ecological metagenomes</taxon>
    </lineage>
</organism>
<proteinExistence type="predicted"/>
<accession>A0A0F9F715</accession>
<comment type="caution">
    <text evidence="1">The sequence shown here is derived from an EMBL/GenBank/DDBJ whole genome shotgun (WGS) entry which is preliminary data.</text>
</comment>
<name>A0A0F9F715_9ZZZZ</name>
<gene>
    <name evidence="1" type="ORF">LCGC14_1987130</name>
</gene>
<sequence length="81" mass="9371">MGNQRIHTVPKGMHCLMGWYRPEHGCFGSLGGGDWGCFCNRPEGHDNRHQCVCGSWRKRQPDDPQWDERLMRALAEENSDE</sequence>
<protein>
    <submittedName>
        <fullName evidence="1">Uncharacterized protein</fullName>
    </submittedName>
</protein>
<evidence type="ECO:0000313" key="1">
    <source>
        <dbReference type="EMBL" id="KKL82199.1"/>
    </source>
</evidence>
<reference evidence="1" key="1">
    <citation type="journal article" date="2015" name="Nature">
        <title>Complex archaea that bridge the gap between prokaryotes and eukaryotes.</title>
        <authorList>
            <person name="Spang A."/>
            <person name="Saw J.H."/>
            <person name="Jorgensen S.L."/>
            <person name="Zaremba-Niedzwiedzka K."/>
            <person name="Martijn J."/>
            <person name="Lind A.E."/>
            <person name="van Eijk R."/>
            <person name="Schleper C."/>
            <person name="Guy L."/>
            <person name="Ettema T.J."/>
        </authorList>
    </citation>
    <scope>NUCLEOTIDE SEQUENCE</scope>
</reference>